<protein>
    <recommendedName>
        <fullName evidence="16">Cytochrome P450</fullName>
    </recommendedName>
</protein>
<dbReference type="GO" id="GO:0016020">
    <property type="term" value="C:membrane"/>
    <property type="evidence" value="ECO:0007669"/>
    <property type="project" value="UniProtKB-SubCell"/>
</dbReference>
<dbReference type="GeneID" id="24099914"/>
<dbReference type="PRINTS" id="PR00463">
    <property type="entry name" value="EP450I"/>
</dbReference>
<gene>
    <name evidence="14" type="ORF">FIBRA_07202</name>
</gene>
<evidence type="ECO:0000256" key="5">
    <source>
        <dbReference type="ARBA" id="ARBA00022617"/>
    </source>
</evidence>
<dbReference type="PRINTS" id="PR00385">
    <property type="entry name" value="P450"/>
</dbReference>
<comment type="pathway">
    <text evidence="3">Secondary metabolite biosynthesis.</text>
</comment>
<dbReference type="RefSeq" id="XP_012184286.1">
    <property type="nucleotide sequence ID" value="XM_012328896.1"/>
</dbReference>
<evidence type="ECO:0000256" key="3">
    <source>
        <dbReference type="ARBA" id="ARBA00005179"/>
    </source>
</evidence>
<keyword evidence="10 13" id="KW-0408">Iron</keyword>
<evidence type="ECO:0000256" key="8">
    <source>
        <dbReference type="ARBA" id="ARBA00022989"/>
    </source>
</evidence>
<dbReference type="Gene3D" id="1.10.630.10">
    <property type="entry name" value="Cytochrome P450"/>
    <property type="match status" value="1"/>
</dbReference>
<dbReference type="InterPro" id="IPR036396">
    <property type="entry name" value="Cyt_P450_sf"/>
</dbReference>
<keyword evidence="12" id="KW-0472">Membrane</keyword>
<dbReference type="InterPro" id="IPR050364">
    <property type="entry name" value="Cytochrome_P450_fung"/>
</dbReference>
<evidence type="ECO:0000256" key="7">
    <source>
        <dbReference type="ARBA" id="ARBA00022723"/>
    </source>
</evidence>
<keyword evidence="7 13" id="KW-0479">Metal-binding</keyword>
<dbReference type="InterPro" id="IPR002401">
    <property type="entry name" value="Cyt_P450_E_grp-I"/>
</dbReference>
<sequence>MAFPARASDWLILSLLVLAFVVFYTRREKRQYPPGPPSKPIIGNIFEVSPREAWLKFIDYKRQYGDILFFHGLGNSVLVLSSMKSIHDLLEKRGRKYSDRPTFTVVGELMGLDQSMALLPYGDEWRAHRKLAHAGLGPVAIKRYHSIQEDLAALLCQRLLSKPEDFFSHVRLYVCPTVYDLHMDYQWRKPIMKYTIHNKMSRLPLNKTSNQYITLAEETMSIITQATVPGAFICDLMPSLKYLPSWVPFQREASKGREMIESLASKPFEHVKREMASGQAPPSLTQTLLSSEVEDVPNFEHRVKWTAGVMYGAGGESTYATVLTFILAMALHPEKQSLAQAELDEVIGAECFPRIQHRDSLPYVNALVKETMRWHPVVPLGIARQSSEEDFYEGYHIPKGTIVMTNVWALALEENEEHDPKSFIPERFLKSAAKTTVDPSTYMFGFAKRVCPGKALAENSVFILISGILSMFNIEKDPQETLKPEFTPGLVSYPTPFKCQIVPRSSAHANVITSRAAQCSGK</sequence>
<accession>J4GDS3</accession>
<comment type="subcellular location">
    <subcellularLocation>
        <location evidence="2">Membrane</location>
        <topology evidence="2">Single-pass membrane protein</topology>
    </subcellularLocation>
</comment>
<dbReference type="SUPFAM" id="SSF48264">
    <property type="entry name" value="Cytochrome P450"/>
    <property type="match status" value="1"/>
</dbReference>
<evidence type="ECO:0000256" key="11">
    <source>
        <dbReference type="ARBA" id="ARBA00023033"/>
    </source>
</evidence>
<keyword evidence="8" id="KW-1133">Transmembrane helix</keyword>
<comment type="cofactor">
    <cofactor evidence="1 13">
        <name>heme</name>
        <dbReference type="ChEBI" id="CHEBI:30413"/>
    </cofactor>
</comment>
<evidence type="ECO:0000256" key="1">
    <source>
        <dbReference type="ARBA" id="ARBA00001971"/>
    </source>
</evidence>
<dbReference type="OrthoDB" id="2789670at2759"/>
<dbReference type="HOGENOM" id="CLU_001570_2_3_1"/>
<dbReference type="GO" id="GO:0020037">
    <property type="term" value="F:heme binding"/>
    <property type="evidence" value="ECO:0007669"/>
    <property type="project" value="InterPro"/>
</dbReference>
<evidence type="ECO:0000256" key="10">
    <source>
        <dbReference type="ARBA" id="ARBA00023004"/>
    </source>
</evidence>
<name>J4GDS3_9APHY</name>
<keyword evidence="5 13" id="KW-0349">Heme</keyword>
<evidence type="ECO:0000256" key="9">
    <source>
        <dbReference type="ARBA" id="ARBA00023002"/>
    </source>
</evidence>
<evidence type="ECO:0000256" key="12">
    <source>
        <dbReference type="ARBA" id="ARBA00023136"/>
    </source>
</evidence>
<reference evidence="14 15" key="1">
    <citation type="journal article" date="2012" name="Appl. Environ. Microbiol.">
        <title>Short-read sequencing for genomic analysis of the brown rot fungus Fibroporia radiculosa.</title>
        <authorList>
            <person name="Tang J.D."/>
            <person name="Perkins A.D."/>
            <person name="Sonstegard T.S."/>
            <person name="Schroeder S.G."/>
            <person name="Burgess S.C."/>
            <person name="Diehl S.V."/>
        </authorList>
    </citation>
    <scope>NUCLEOTIDE SEQUENCE [LARGE SCALE GENOMIC DNA]</scope>
    <source>
        <strain evidence="14 15">TFFH 294</strain>
    </source>
</reference>
<dbReference type="PANTHER" id="PTHR46300">
    <property type="entry name" value="P450, PUTATIVE (EUROFUNG)-RELATED-RELATED"/>
    <property type="match status" value="1"/>
</dbReference>
<evidence type="ECO:0008006" key="16">
    <source>
        <dbReference type="Google" id="ProtNLM"/>
    </source>
</evidence>
<dbReference type="GO" id="GO:0004497">
    <property type="term" value="F:monooxygenase activity"/>
    <property type="evidence" value="ECO:0007669"/>
    <property type="project" value="UniProtKB-KW"/>
</dbReference>
<dbReference type="CDD" id="cd11065">
    <property type="entry name" value="CYP64-like"/>
    <property type="match status" value="1"/>
</dbReference>
<organism evidence="14 15">
    <name type="scientific">Fibroporia radiculosa</name>
    <dbReference type="NCBI Taxonomy" id="599839"/>
    <lineage>
        <taxon>Eukaryota</taxon>
        <taxon>Fungi</taxon>
        <taxon>Dikarya</taxon>
        <taxon>Basidiomycota</taxon>
        <taxon>Agaricomycotina</taxon>
        <taxon>Agaricomycetes</taxon>
        <taxon>Polyporales</taxon>
        <taxon>Fibroporiaceae</taxon>
        <taxon>Fibroporia</taxon>
    </lineage>
</organism>
<feature type="binding site" description="axial binding residue" evidence="13">
    <location>
        <position position="451"/>
    </location>
    <ligand>
        <name>heme</name>
        <dbReference type="ChEBI" id="CHEBI:30413"/>
    </ligand>
    <ligandPart>
        <name>Fe</name>
        <dbReference type="ChEBI" id="CHEBI:18248"/>
    </ligandPart>
</feature>
<dbReference type="InParanoid" id="J4GDS3"/>
<dbReference type="EMBL" id="HE797176">
    <property type="protein sequence ID" value="CCM05003.1"/>
    <property type="molecule type" value="Genomic_DNA"/>
</dbReference>
<keyword evidence="6" id="KW-0812">Transmembrane</keyword>
<evidence type="ECO:0000256" key="6">
    <source>
        <dbReference type="ARBA" id="ARBA00022692"/>
    </source>
</evidence>
<evidence type="ECO:0000256" key="13">
    <source>
        <dbReference type="PIRSR" id="PIRSR602401-1"/>
    </source>
</evidence>
<evidence type="ECO:0000313" key="15">
    <source>
        <dbReference type="Proteomes" id="UP000006352"/>
    </source>
</evidence>
<comment type="similarity">
    <text evidence="4">Belongs to the cytochrome P450 family.</text>
</comment>
<evidence type="ECO:0000256" key="2">
    <source>
        <dbReference type="ARBA" id="ARBA00004167"/>
    </source>
</evidence>
<dbReference type="Pfam" id="PF00067">
    <property type="entry name" value="p450"/>
    <property type="match status" value="1"/>
</dbReference>
<evidence type="ECO:0000256" key="4">
    <source>
        <dbReference type="ARBA" id="ARBA00010617"/>
    </source>
</evidence>
<dbReference type="PANTHER" id="PTHR46300:SF7">
    <property type="entry name" value="P450, PUTATIVE (EUROFUNG)-RELATED"/>
    <property type="match status" value="1"/>
</dbReference>
<dbReference type="GO" id="GO:0005506">
    <property type="term" value="F:iron ion binding"/>
    <property type="evidence" value="ECO:0007669"/>
    <property type="project" value="InterPro"/>
</dbReference>
<dbReference type="InterPro" id="IPR001128">
    <property type="entry name" value="Cyt_P450"/>
</dbReference>
<proteinExistence type="inferred from homology"/>
<dbReference type="Proteomes" id="UP000006352">
    <property type="component" value="Unassembled WGS sequence"/>
</dbReference>
<evidence type="ECO:0000313" key="14">
    <source>
        <dbReference type="EMBL" id="CCM05003.1"/>
    </source>
</evidence>
<keyword evidence="9" id="KW-0560">Oxidoreductase</keyword>
<keyword evidence="15" id="KW-1185">Reference proteome</keyword>
<dbReference type="STRING" id="599839.J4GDS3"/>
<dbReference type="GO" id="GO:0016705">
    <property type="term" value="F:oxidoreductase activity, acting on paired donors, with incorporation or reduction of molecular oxygen"/>
    <property type="evidence" value="ECO:0007669"/>
    <property type="project" value="InterPro"/>
</dbReference>
<keyword evidence="11" id="KW-0503">Monooxygenase</keyword>
<dbReference type="AlphaFoldDB" id="J4GDS3"/>